<proteinExistence type="inferred from homology"/>
<evidence type="ECO:0000313" key="9">
    <source>
        <dbReference type="Proteomes" id="UP000009376"/>
    </source>
</evidence>
<dbReference type="InterPro" id="IPR014029">
    <property type="entry name" value="NADH_UbQ_OxRdtase_49kDa_CS"/>
</dbReference>
<dbReference type="InterPro" id="IPR001135">
    <property type="entry name" value="NADH_Q_OxRdtase_suD"/>
</dbReference>
<feature type="domain" description="NADH-quinone oxidoreductase subunit D" evidence="6">
    <location>
        <begin position="291"/>
        <end position="366"/>
    </location>
</feature>
<keyword evidence="4 5" id="KW-0520">NAD</keyword>
<dbReference type="GO" id="GO:0051287">
    <property type="term" value="F:NAD binding"/>
    <property type="evidence" value="ECO:0007669"/>
    <property type="project" value="InterPro"/>
</dbReference>
<keyword evidence="2 5" id="KW-0813">Transport</keyword>
<dbReference type="Pfam" id="PF00346">
    <property type="entry name" value="Complex1_49kDa"/>
    <property type="match status" value="2"/>
</dbReference>
<evidence type="ECO:0000256" key="3">
    <source>
        <dbReference type="ARBA" id="ARBA00022967"/>
    </source>
</evidence>
<dbReference type="GO" id="GO:0048038">
    <property type="term" value="F:quinone binding"/>
    <property type="evidence" value="ECO:0007669"/>
    <property type="project" value="InterPro"/>
</dbReference>
<gene>
    <name evidence="8" type="ORF">BJBARM5_0507</name>
    <name evidence="7" type="ORF">BJBARM5_1018</name>
</gene>
<feature type="domain" description="NADH-quinone oxidoreductase subunit D" evidence="6">
    <location>
        <begin position="120"/>
        <end position="288"/>
    </location>
</feature>
<dbReference type="PANTHER" id="PTHR11993">
    <property type="entry name" value="NADH-UBIQUINONE OXIDOREDUCTASE 49 KDA SUBUNIT"/>
    <property type="match status" value="1"/>
</dbReference>
<evidence type="ECO:0000256" key="5">
    <source>
        <dbReference type="RuleBase" id="RU003685"/>
    </source>
</evidence>
<dbReference type="GO" id="GO:0016651">
    <property type="term" value="F:oxidoreductase activity, acting on NAD(P)H"/>
    <property type="evidence" value="ECO:0007669"/>
    <property type="project" value="InterPro"/>
</dbReference>
<evidence type="ECO:0000256" key="2">
    <source>
        <dbReference type="ARBA" id="ARBA00022448"/>
    </source>
</evidence>
<evidence type="ECO:0000313" key="7">
    <source>
        <dbReference type="EMBL" id="EFD92257.1"/>
    </source>
</evidence>
<evidence type="ECO:0000313" key="8">
    <source>
        <dbReference type="EMBL" id="EFD92734.1"/>
    </source>
</evidence>
<name>D6GVJ4_PARA5</name>
<dbReference type="EMBL" id="GG745554">
    <property type="protein sequence ID" value="EFD92734.1"/>
    <property type="molecule type" value="Genomic_DNA"/>
</dbReference>
<reference evidence="8 9" key="1">
    <citation type="journal article" date="2010" name="Proc. Natl. Acad. Sci. U.S.A.">
        <title>Enigmatic, ultrasmall, uncultivated Archaea.</title>
        <authorList>
            <person name="Baker B.J."/>
            <person name="Comolli L.R."/>
            <person name="Dick G.J."/>
            <person name="Hauser L.J."/>
            <person name="Hyatt D."/>
            <person name="Dill B.D."/>
            <person name="Land M.L."/>
            <person name="Verberkmoes N.C."/>
            <person name="Hettich R.L."/>
            <person name="Banfield J.F."/>
        </authorList>
    </citation>
    <scope>NUCLEOTIDE SEQUENCE [LARGE SCALE GENOMIC DNA]</scope>
</reference>
<sequence length="366" mass="41626">MEHKDRIRMNIGPVHPAMHGVLKLILDVEGDTVVKAEPEIGFLHRASEKIAEMRYFSNYYPIMDKLDYVSALNMEILYASTVEKAAGITISERATYMRTIMAEIQRIMSHLIFIGSLGEDFGNLTSFIWALRERELLMTIVEKISGGRLAPMYMCNGGMFYDFPEGIDKDILEALDKIENKVKHEYSAVFTKNQIFLSRTKGIGIMTKDMIKRYGITGPIARASGINRDLRKVSPYLAYDKVDFDVPVEENGDTYSRFIVRLNEILESIKIIRQCLKQLPAGNYKTAVPWIIRIPKKDTFVKQESSRGEMGIFLVTDGSDKPYRLKLRSPTFFAIRALEELLVNVKVADAFVIVASIDPVMGEVDR</sequence>
<evidence type="ECO:0000259" key="6">
    <source>
        <dbReference type="Pfam" id="PF00346"/>
    </source>
</evidence>
<organism evidence="8 9">
    <name type="scientific">Candidatus Parvarchaeum acidophilus ARMAN-5</name>
    <dbReference type="NCBI Taxonomy" id="662762"/>
    <lineage>
        <taxon>Archaea</taxon>
        <taxon>Candidatus Parvarchaeota</taxon>
        <taxon>Candidatus Parvarchaeum</taxon>
    </lineage>
</organism>
<keyword evidence="3 5" id="KW-1278">Translocase</keyword>
<dbReference type="Gene3D" id="1.10.645.10">
    <property type="entry name" value="Cytochrome-c3 Hydrogenase, chain B"/>
    <property type="match status" value="1"/>
</dbReference>
<dbReference type="HAMAP" id="MF_01358">
    <property type="entry name" value="NDH1_NuoD"/>
    <property type="match status" value="1"/>
</dbReference>
<dbReference type="SUPFAM" id="SSF56762">
    <property type="entry name" value="HydB/Nqo4-like"/>
    <property type="match status" value="1"/>
</dbReference>
<accession>D6GVJ4</accession>
<dbReference type="PANTHER" id="PTHR11993:SF10">
    <property type="entry name" value="NADH DEHYDROGENASE [UBIQUINONE] IRON-SULFUR PROTEIN 2, MITOCHONDRIAL"/>
    <property type="match status" value="1"/>
</dbReference>
<dbReference type="PROSITE" id="PS00535">
    <property type="entry name" value="COMPLEX1_49K"/>
    <property type="match status" value="1"/>
</dbReference>
<dbReference type="EMBL" id="GG745613">
    <property type="protein sequence ID" value="EFD92257.1"/>
    <property type="molecule type" value="Genomic_DNA"/>
</dbReference>
<dbReference type="InterPro" id="IPR029014">
    <property type="entry name" value="NiFe-Hase_large"/>
</dbReference>
<dbReference type="AlphaFoldDB" id="D6GVJ4"/>
<evidence type="ECO:0000256" key="4">
    <source>
        <dbReference type="ARBA" id="ARBA00023027"/>
    </source>
</evidence>
<evidence type="ECO:0000256" key="1">
    <source>
        <dbReference type="ARBA" id="ARBA00005769"/>
    </source>
</evidence>
<comment type="similarity">
    <text evidence="1 5">Belongs to the complex I 49 kDa subunit family.</text>
</comment>
<protein>
    <submittedName>
        <fullName evidence="8">NADH dehydrogenase (Quinone)</fullName>
    </submittedName>
</protein>
<dbReference type="InterPro" id="IPR022885">
    <property type="entry name" value="NDH1_su_D/H"/>
</dbReference>
<dbReference type="Proteomes" id="UP000009376">
    <property type="component" value="Unassembled WGS sequence"/>
</dbReference>